<feature type="transmembrane region" description="Helical" evidence="6">
    <location>
        <begin position="306"/>
        <end position="330"/>
    </location>
</feature>
<evidence type="ECO:0000256" key="4">
    <source>
        <dbReference type="ARBA" id="ARBA00022989"/>
    </source>
</evidence>
<keyword evidence="2" id="KW-1003">Cell membrane</keyword>
<evidence type="ECO:0000259" key="7">
    <source>
        <dbReference type="Pfam" id="PF02687"/>
    </source>
</evidence>
<dbReference type="InterPro" id="IPR003838">
    <property type="entry name" value="ABC3_permease_C"/>
</dbReference>
<proteinExistence type="predicted"/>
<dbReference type="Pfam" id="PF02687">
    <property type="entry name" value="FtsX"/>
    <property type="match status" value="1"/>
</dbReference>
<keyword evidence="3 6" id="KW-0812">Transmembrane</keyword>
<sequence length="448" mass="48546">MGVCRRAALYLARKKGKAILLFLIFFLVSALLLICFSVLNGTGQAARDLRSNIGAAFTIRPYAQMTLEDGALSEGTTPVISQQSIDEVIDACEGQVKVYNTEHYGYAKSEQLHFLPGAGDNEASNMGQVTAVRDSGLTDVFLNEEYTLLAGRHIQPGDENKILISAELAAENSLEVGDVLTLTHAGLDQQDGTYIDTIPEKTAFAQVEIVGIFQCDGAADSADSPTAGKAANYIYSDSHLLVNLQEQQESVFEGEIAFYIADPLELDTLLERVEAIDSIDWDNHILRENDFQYEQIAGQLQNLQNLAVALIALATALGIVILMLILMVQIRGRIREAGIYLSVGKYKAEIIGQFTLEAWALLFAGFLLAFLLWLFCSDTVNGLLFGPLAQGTGTAALQTGGRVNYLQPNLLYSGILFAGELGAALLTVLAASGAILRLKPKEILTRMN</sequence>
<reference evidence="8" key="2">
    <citation type="journal article" date="2021" name="PeerJ">
        <title>Extensive microbial diversity within the chicken gut microbiome revealed by metagenomics and culture.</title>
        <authorList>
            <person name="Gilroy R."/>
            <person name="Ravi A."/>
            <person name="Getino M."/>
            <person name="Pursley I."/>
            <person name="Horton D.L."/>
            <person name="Alikhan N.F."/>
            <person name="Baker D."/>
            <person name="Gharbi K."/>
            <person name="Hall N."/>
            <person name="Watson M."/>
            <person name="Adriaenssens E.M."/>
            <person name="Foster-Nyarko E."/>
            <person name="Jarju S."/>
            <person name="Secka A."/>
            <person name="Antonio M."/>
            <person name="Oren A."/>
            <person name="Chaudhuri R.R."/>
            <person name="La Ragione R."/>
            <person name="Hildebrand F."/>
            <person name="Pallen M.J."/>
        </authorList>
    </citation>
    <scope>NUCLEOTIDE SEQUENCE</scope>
    <source>
        <strain evidence="8">CHK199-13235</strain>
    </source>
</reference>
<dbReference type="Proteomes" id="UP000824002">
    <property type="component" value="Unassembled WGS sequence"/>
</dbReference>
<name>A0A9D1JZA3_9FIRM</name>
<evidence type="ECO:0000256" key="5">
    <source>
        <dbReference type="ARBA" id="ARBA00023136"/>
    </source>
</evidence>
<comment type="subcellular location">
    <subcellularLocation>
        <location evidence="1">Cell membrane</location>
        <topology evidence="1">Multi-pass membrane protein</topology>
    </subcellularLocation>
</comment>
<keyword evidence="4 6" id="KW-1133">Transmembrane helix</keyword>
<accession>A0A9D1JZA3</accession>
<evidence type="ECO:0000256" key="1">
    <source>
        <dbReference type="ARBA" id="ARBA00004651"/>
    </source>
</evidence>
<reference evidence="8" key="1">
    <citation type="submission" date="2020-10" db="EMBL/GenBank/DDBJ databases">
        <authorList>
            <person name="Gilroy R."/>
        </authorList>
    </citation>
    <scope>NUCLEOTIDE SEQUENCE</scope>
    <source>
        <strain evidence="8">CHK199-13235</strain>
    </source>
</reference>
<dbReference type="AlphaFoldDB" id="A0A9D1JZA3"/>
<feature type="transmembrane region" description="Helical" evidence="6">
    <location>
        <begin position="410"/>
        <end position="438"/>
    </location>
</feature>
<keyword evidence="5 6" id="KW-0472">Membrane</keyword>
<dbReference type="PANTHER" id="PTHR30572:SF9">
    <property type="entry name" value="ABC TRANSPORTER PERMEASE PROTEIN"/>
    <property type="match status" value="1"/>
</dbReference>
<evidence type="ECO:0000256" key="3">
    <source>
        <dbReference type="ARBA" id="ARBA00022692"/>
    </source>
</evidence>
<gene>
    <name evidence="8" type="ORF">IAB51_01855</name>
</gene>
<feature type="domain" description="ABC3 transporter permease C-terminal" evidence="7">
    <location>
        <begin position="309"/>
        <end position="438"/>
    </location>
</feature>
<evidence type="ECO:0000256" key="6">
    <source>
        <dbReference type="SAM" id="Phobius"/>
    </source>
</evidence>
<evidence type="ECO:0000256" key="2">
    <source>
        <dbReference type="ARBA" id="ARBA00022475"/>
    </source>
</evidence>
<feature type="transmembrane region" description="Helical" evidence="6">
    <location>
        <begin position="350"/>
        <end position="375"/>
    </location>
</feature>
<evidence type="ECO:0000313" key="9">
    <source>
        <dbReference type="Proteomes" id="UP000824002"/>
    </source>
</evidence>
<organism evidence="8 9">
    <name type="scientific">Candidatus Merdivicinus excrementipullorum</name>
    <dbReference type="NCBI Taxonomy" id="2840867"/>
    <lineage>
        <taxon>Bacteria</taxon>
        <taxon>Bacillati</taxon>
        <taxon>Bacillota</taxon>
        <taxon>Clostridia</taxon>
        <taxon>Eubacteriales</taxon>
        <taxon>Oscillospiraceae</taxon>
        <taxon>Oscillospiraceae incertae sedis</taxon>
        <taxon>Candidatus Merdivicinus</taxon>
    </lineage>
</organism>
<dbReference type="PANTHER" id="PTHR30572">
    <property type="entry name" value="MEMBRANE COMPONENT OF TRANSPORTER-RELATED"/>
    <property type="match status" value="1"/>
</dbReference>
<dbReference type="GO" id="GO:0022857">
    <property type="term" value="F:transmembrane transporter activity"/>
    <property type="evidence" value="ECO:0007669"/>
    <property type="project" value="TreeGrafter"/>
</dbReference>
<dbReference type="EMBL" id="DVJP01000017">
    <property type="protein sequence ID" value="HIS75532.1"/>
    <property type="molecule type" value="Genomic_DNA"/>
</dbReference>
<evidence type="ECO:0000313" key="8">
    <source>
        <dbReference type="EMBL" id="HIS75532.1"/>
    </source>
</evidence>
<protein>
    <submittedName>
        <fullName evidence="8">ABC transporter permease</fullName>
    </submittedName>
</protein>
<comment type="caution">
    <text evidence="8">The sequence shown here is derived from an EMBL/GenBank/DDBJ whole genome shotgun (WGS) entry which is preliminary data.</text>
</comment>
<dbReference type="GO" id="GO:0005886">
    <property type="term" value="C:plasma membrane"/>
    <property type="evidence" value="ECO:0007669"/>
    <property type="project" value="UniProtKB-SubCell"/>
</dbReference>
<dbReference type="InterPro" id="IPR050250">
    <property type="entry name" value="Macrolide_Exporter_MacB"/>
</dbReference>